<protein>
    <submittedName>
        <fullName evidence="2">Cadherin-like domain-containing protein</fullName>
    </submittedName>
</protein>
<name>A0ABW2U428_9BACT</name>
<dbReference type="InterPro" id="IPR041690">
    <property type="entry name" value="Cadherin_5"/>
</dbReference>
<evidence type="ECO:0000259" key="1">
    <source>
        <dbReference type="Pfam" id="PF17892"/>
    </source>
</evidence>
<comment type="caution">
    <text evidence="2">The sequence shown here is derived from an EMBL/GenBank/DDBJ whole genome shotgun (WGS) entry which is preliminary data.</text>
</comment>
<keyword evidence="3" id="KW-1185">Reference proteome</keyword>
<evidence type="ECO:0000313" key="2">
    <source>
        <dbReference type="EMBL" id="MFC7667632.1"/>
    </source>
</evidence>
<dbReference type="Proteomes" id="UP001596513">
    <property type="component" value="Unassembled WGS sequence"/>
</dbReference>
<dbReference type="RefSeq" id="WP_380205964.1">
    <property type="nucleotide sequence ID" value="NZ_JBHTEK010000001.1"/>
</dbReference>
<feature type="domain" description="Cadherin-like" evidence="1">
    <location>
        <begin position="1"/>
        <end position="53"/>
    </location>
</feature>
<proteinExistence type="predicted"/>
<gene>
    <name evidence="2" type="ORF">ACFQT0_09725</name>
</gene>
<evidence type="ECO:0000313" key="3">
    <source>
        <dbReference type="Proteomes" id="UP001596513"/>
    </source>
</evidence>
<dbReference type="Pfam" id="PF17892">
    <property type="entry name" value="Cadherin_5"/>
    <property type="match status" value="1"/>
</dbReference>
<dbReference type="Gene3D" id="2.60.40.2810">
    <property type="match status" value="1"/>
</dbReference>
<sequence length="69" mass="7126">MANDRDPLGRALQVASVGQPSAGSLVRNTDGTFTYTPWPGFVGTATFTYLIQEAGPVLASPSPGITTSL</sequence>
<dbReference type="EMBL" id="JBHTEK010000001">
    <property type="protein sequence ID" value="MFC7667632.1"/>
    <property type="molecule type" value="Genomic_DNA"/>
</dbReference>
<organism evidence="2 3">
    <name type="scientific">Hymenobacter humi</name>
    <dbReference type="NCBI Taxonomy" id="1411620"/>
    <lineage>
        <taxon>Bacteria</taxon>
        <taxon>Pseudomonadati</taxon>
        <taxon>Bacteroidota</taxon>
        <taxon>Cytophagia</taxon>
        <taxon>Cytophagales</taxon>
        <taxon>Hymenobacteraceae</taxon>
        <taxon>Hymenobacter</taxon>
    </lineage>
</organism>
<reference evidence="3" key="1">
    <citation type="journal article" date="2019" name="Int. J. Syst. Evol. Microbiol.">
        <title>The Global Catalogue of Microorganisms (GCM) 10K type strain sequencing project: providing services to taxonomists for standard genome sequencing and annotation.</title>
        <authorList>
            <consortium name="The Broad Institute Genomics Platform"/>
            <consortium name="The Broad Institute Genome Sequencing Center for Infectious Disease"/>
            <person name="Wu L."/>
            <person name="Ma J."/>
        </authorList>
    </citation>
    <scope>NUCLEOTIDE SEQUENCE [LARGE SCALE GENOMIC DNA]</scope>
    <source>
        <strain evidence="3">JCM 19635</strain>
    </source>
</reference>
<accession>A0ABW2U428</accession>